<proteinExistence type="predicted"/>
<feature type="transmembrane region" description="Helical" evidence="1">
    <location>
        <begin position="134"/>
        <end position="153"/>
    </location>
</feature>
<sequence length="412" mass="47656">MVIILLLLFQLFLLLRETRFNKTIILIVLSSLVWNVGWLCILHFELLGLGTSSYGSDETAYYNTMLQAFKSDNWFQIVRDDFNFSYVLFGTLILKTSFYPSIFFIRLGNVLLLINTLLFVFLLLNRTYLIKSKILYWALLFIGFNGIVTWTAIRNLKDIMFIYFLAILIYFLLDWIIHKRWSILRVISMGVALFILEDIRQWFPYMIIATVALIVLVRLFQKKRYILAAMLISVATITTIPLFKNGLSTLLIYTVTYSEFTSGGNISSLINSNIFSLPLSMGRFILGPGPIRGLFGVDSFLTYTTTGNILITFGGLMWWAVLPFFILALLSIKNIKRMYPILFILLFYWAMYSYSYAGSGDTRLRAILYLLCAIYTVPFLYTEFRKKMIPLYVAILFIIVTVGSYFSYVSLA</sequence>
<dbReference type="AlphaFoldDB" id="A0A371P147"/>
<comment type="caution">
    <text evidence="2">The sequence shown here is derived from an EMBL/GenBank/DDBJ whole genome shotgun (WGS) entry which is preliminary data.</text>
</comment>
<feature type="transmembrane region" description="Helical" evidence="1">
    <location>
        <begin position="159"/>
        <end position="176"/>
    </location>
</feature>
<evidence type="ECO:0000256" key="1">
    <source>
        <dbReference type="SAM" id="Phobius"/>
    </source>
</evidence>
<dbReference type="Proteomes" id="UP000261905">
    <property type="component" value="Unassembled WGS sequence"/>
</dbReference>
<evidence type="ECO:0008006" key="4">
    <source>
        <dbReference type="Google" id="ProtNLM"/>
    </source>
</evidence>
<keyword evidence="1" id="KW-1133">Transmembrane helix</keyword>
<feature type="transmembrane region" description="Helical" evidence="1">
    <location>
        <begin position="339"/>
        <end position="357"/>
    </location>
</feature>
<evidence type="ECO:0000313" key="3">
    <source>
        <dbReference type="Proteomes" id="UP000261905"/>
    </source>
</evidence>
<dbReference type="RefSeq" id="WP_116050178.1">
    <property type="nucleotide sequence ID" value="NZ_QUBQ01000009.1"/>
</dbReference>
<name>A0A371P147_9BACL</name>
<feature type="transmembrane region" description="Helical" evidence="1">
    <location>
        <begin position="389"/>
        <end position="408"/>
    </location>
</feature>
<protein>
    <recommendedName>
        <fullName evidence="4">Glycosyltransferase RgtA/B/C/D-like domain-containing protein</fullName>
    </recommendedName>
</protein>
<feature type="transmembrane region" description="Helical" evidence="1">
    <location>
        <begin position="225"/>
        <end position="243"/>
    </location>
</feature>
<reference evidence="2 3" key="1">
    <citation type="submission" date="2018-08" db="EMBL/GenBank/DDBJ databases">
        <title>Paenibacillus sp. M4BSY-1, whole genome shotgun sequence.</title>
        <authorList>
            <person name="Tuo L."/>
        </authorList>
    </citation>
    <scope>NUCLEOTIDE SEQUENCE [LARGE SCALE GENOMIC DNA]</scope>
    <source>
        <strain evidence="2 3">M4BSY-1</strain>
    </source>
</reference>
<feature type="transmembrane region" description="Helical" evidence="1">
    <location>
        <begin position="202"/>
        <end position="220"/>
    </location>
</feature>
<evidence type="ECO:0000313" key="2">
    <source>
        <dbReference type="EMBL" id="REK69280.1"/>
    </source>
</evidence>
<organism evidence="2 3">
    <name type="scientific">Paenibacillus paeoniae</name>
    <dbReference type="NCBI Taxonomy" id="2292705"/>
    <lineage>
        <taxon>Bacteria</taxon>
        <taxon>Bacillati</taxon>
        <taxon>Bacillota</taxon>
        <taxon>Bacilli</taxon>
        <taxon>Bacillales</taxon>
        <taxon>Paenibacillaceae</taxon>
        <taxon>Paenibacillus</taxon>
    </lineage>
</organism>
<gene>
    <name evidence="2" type="ORF">DX130_25550</name>
</gene>
<accession>A0A371P147</accession>
<feature type="transmembrane region" description="Helical" evidence="1">
    <location>
        <begin position="98"/>
        <end position="122"/>
    </location>
</feature>
<keyword evidence="1" id="KW-0472">Membrane</keyword>
<feature type="transmembrane region" description="Helical" evidence="1">
    <location>
        <begin position="309"/>
        <end position="332"/>
    </location>
</feature>
<keyword evidence="1" id="KW-0812">Transmembrane</keyword>
<dbReference type="EMBL" id="QUBQ01000009">
    <property type="protein sequence ID" value="REK69280.1"/>
    <property type="molecule type" value="Genomic_DNA"/>
</dbReference>
<feature type="transmembrane region" description="Helical" evidence="1">
    <location>
        <begin position="363"/>
        <end position="382"/>
    </location>
</feature>
<keyword evidence="3" id="KW-1185">Reference proteome</keyword>